<dbReference type="Proteomes" id="UP000479526">
    <property type="component" value="Unassembled WGS sequence"/>
</dbReference>
<organism evidence="2 3">
    <name type="scientific">Herbidospora solisilvae</name>
    <dbReference type="NCBI Taxonomy" id="2696284"/>
    <lineage>
        <taxon>Bacteria</taxon>
        <taxon>Bacillati</taxon>
        <taxon>Actinomycetota</taxon>
        <taxon>Actinomycetes</taxon>
        <taxon>Streptosporangiales</taxon>
        <taxon>Streptosporangiaceae</taxon>
        <taxon>Herbidospora</taxon>
    </lineage>
</organism>
<comment type="caution">
    <text evidence="2">The sequence shown here is derived from an EMBL/GenBank/DDBJ whole genome shotgun (WGS) entry which is preliminary data.</text>
</comment>
<keyword evidence="3" id="KW-1185">Reference proteome</keyword>
<reference evidence="2 3" key="1">
    <citation type="submission" date="2020-01" db="EMBL/GenBank/DDBJ databases">
        <title>Herbidospora sp. NEAU-GS84 nov., a novel actinomycete isolated from soil.</title>
        <authorList>
            <person name="Han L."/>
        </authorList>
    </citation>
    <scope>NUCLEOTIDE SEQUENCE [LARGE SCALE GENOMIC DNA]</scope>
    <source>
        <strain evidence="2 3">NEAU-GS84</strain>
    </source>
</reference>
<dbReference type="EMBL" id="WXEW01000008">
    <property type="protein sequence ID" value="NAS25607.1"/>
    <property type="molecule type" value="Genomic_DNA"/>
</dbReference>
<gene>
    <name evidence="2" type="ORF">GT755_28470</name>
</gene>
<dbReference type="RefSeq" id="WP_161482619.1">
    <property type="nucleotide sequence ID" value="NZ_WXEW01000008.1"/>
</dbReference>
<sequence>MRRILAIAACATAVAAATAVGAAPAQAAPNPVAALKAQFKTGLGVKFSDKFSLDNKIFSRRTGTFQFGRAGVAASDLTTKFNLKASEIAEMPEEIQPLLRPEQTIKIGSTAYIKGGMFATFLPEGATWLRGPGAPATGLTGIFGQYINITEPMTLQKLVKKSKRTGSVYTGKITIGEILTTSKWLKAILASGGSASQKKSVVSYKLYVNGKGLVTRLVTSAKGSALGFDASTISVDSRYVSWGTKVSIKAPTEGIADVDELEGLDEFSAPLARVVGEAA</sequence>
<evidence type="ECO:0008006" key="4">
    <source>
        <dbReference type="Google" id="ProtNLM"/>
    </source>
</evidence>
<feature type="chain" id="PRO_5028904287" description="LppX_LprAFG lipoprotein" evidence="1">
    <location>
        <begin position="28"/>
        <end position="279"/>
    </location>
</feature>
<accession>A0A7C9J5Z0</accession>
<name>A0A7C9J5Z0_9ACTN</name>
<evidence type="ECO:0000256" key="1">
    <source>
        <dbReference type="SAM" id="SignalP"/>
    </source>
</evidence>
<proteinExistence type="predicted"/>
<evidence type="ECO:0000313" key="3">
    <source>
        <dbReference type="Proteomes" id="UP000479526"/>
    </source>
</evidence>
<evidence type="ECO:0000313" key="2">
    <source>
        <dbReference type="EMBL" id="NAS25607.1"/>
    </source>
</evidence>
<feature type="signal peptide" evidence="1">
    <location>
        <begin position="1"/>
        <end position="27"/>
    </location>
</feature>
<keyword evidence="1" id="KW-0732">Signal</keyword>
<dbReference type="AlphaFoldDB" id="A0A7C9J5Z0"/>
<protein>
    <recommendedName>
        <fullName evidence="4">LppX_LprAFG lipoprotein</fullName>
    </recommendedName>
</protein>